<feature type="region of interest" description="Disordered" evidence="1">
    <location>
        <begin position="1"/>
        <end position="45"/>
    </location>
</feature>
<dbReference type="OrthoDB" id="2416295at2759"/>
<sequence length="89" mass="9402">MGASRPDTAQNASDPAPASLGLEHDQAPELVKNESSSAKSAEDDADYPSGLRLFVICLSLCLAVFLTALDNTIIATAIPKSMFLPKRLL</sequence>
<keyword evidence="2" id="KW-1133">Transmembrane helix</keyword>
<name>A0A2I1CJD4_ASPN1</name>
<dbReference type="RefSeq" id="XP_024686330.1">
    <property type="nucleotide sequence ID" value="XM_024826814.1"/>
</dbReference>
<dbReference type="EMBL" id="MSZS01000002">
    <property type="protein sequence ID" value="PKX97735.1"/>
    <property type="molecule type" value="Genomic_DNA"/>
</dbReference>
<dbReference type="GeneID" id="36534139"/>
<keyword evidence="2" id="KW-0812">Transmembrane</keyword>
<comment type="caution">
    <text evidence="3">The sequence shown here is derived from an EMBL/GenBank/DDBJ whole genome shotgun (WGS) entry which is preliminary data.</text>
</comment>
<proteinExistence type="predicted"/>
<evidence type="ECO:0000313" key="3">
    <source>
        <dbReference type="EMBL" id="PKX97735.1"/>
    </source>
</evidence>
<evidence type="ECO:0000256" key="1">
    <source>
        <dbReference type="SAM" id="MobiDB-lite"/>
    </source>
</evidence>
<gene>
    <name evidence="3" type="ORF">P174DRAFT_439478</name>
</gene>
<organism evidence="3 4">
    <name type="scientific">Aspergillus novofumigatus (strain IBT 16806)</name>
    <dbReference type="NCBI Taxonomy" id="1392255"/>
    <lineage>
        <taxon>Eukaryota</taxon>
        <taxon>Fungi</taxon>
        <taxon>Dikarya</taxon>
        <taxon>Ascomycota</taxon>
        <taxon>Pezizomycotina</taxon>
        <taxon>Eurotiomycetes</taxon>
        <taxon>Eurotiomycetidae</taxon>
        <taxon>Eurotiales</taxon>
        <taxon>Aspergillaceae</taxon>
        <taxon>Aspergillus</taxon>
        <taxon>Aspergillus subgen. Fumigati</taxon>
    </lineage>
</organism>
<evidence type="ECO:0008006" key="5">
    <source>
        <dbReference type="Google" id="ProtNLM"/>
    </source>
</evidence>
<accession>A0A2I1CJD4</accession>
<keyword evidence="4" id="KW-1185">Reference proteome</keyword>
<protein>
    <recommendedName>
        <fullName evidence="5">Major facilitator superfamily (MFS) profile domain-containing protein</fullName>
    </recommendedName>
</protein>
<evidence type="ECO:0000313" key="4">
    <source>
        <dbReference type="Proteomes" id="UP000234474"/>
    </source>
</evidence>
<keyword evidence="2" id="KW-0472">Membrane</keyword>
<dbReference type="AlphaFoldDB" id="A0A2I1CJD4"/>
<dbReference type="Proteomes" id="UP000234474">
    <property type="component" value="Unassembled WGS sequence"/>
</dbReference>
<evidence type="ECO:0000256" key="2">
    <source>
        <dbReference type="SAM" id="Phobius"/>
    </source>
</evidence>
<reference evidence="4" key="1">
    <citation type="journal article" date="2018" name="Proc. Natl. Acad. Sci. U.S.A.">
        <title>Linking secondary metabolites to gene clusters through genome sequencing of six diverse Aspergillus species.</title>
        <authorList>
            <person name="Kaerboelling I."/>
            <person name="Vesth T.C."/>
            <person name="Frisvad J.C."/>
            <person name="Nybo J.L."/>
            <person name="Theobald S."/>
            <person name="Kuo A."/>
            <person name="Bowyer P."/>
            <person name="Matsuda Y."/>
            <person name="Mondo S."/>
            <person name="Lyhne E.K."/>
            <person name="Kogle M.E."/>
            <person name="Clum A."/>
            <person name="Lipzen A."/>
            <person name="Salamov A."/>
            <person name="Ngan C.Y."/>
            <person name="Daum C."/>
            <person name="Chiniquy J."/>
            <person name="Barry K."/>
            <person name="LaButti K."/>
            <person name="Haridas S."/>
            <person name="Simmons B.A."/>
            <person name="Magnuson J.K."/>
            <person name="Mortensen U.H."/>
            <person name="Larsen T.O."/>
            <person name="Grigoriev I.V."/>
            <person name="Baker S.E."/>
            <person name="Andersen M.R."/>
        </authorList>
    </citation>
    <scope>NUCLEOTIDE SEQUENCE [LARGE SCALE GENOMIC DNA]</scope>
    <source>
        <strain evidence="4">IBT 16806</strain>
    </source>
</reference>
<feature type="transmembrane region" description="Helical" evidence="2">
    <location>
        <begin position="53"/>
        <end position="78"/>
    </location>
</feature>
<dbReference type="VEuPathDB" id="FungiDB:P174DRAFT_439478"/>